<proteinExistence type="inferred from homology"/>
<dbReference type="Pfam" id="PF17854">
    <property type="entry name" value="FtsK_alpha"/>
    <property type="match status" value="1"/>
</dbReference>
<dbReference type="InterPro" id="IPR036388">
    <property type="entry name" value="WH-like_DNA-bd_sf"/>
</dbReference>
<evidence type="ECO:0000256" key="2">
    <source>
        <dbReference type="ARBA" id="ARBA00022741"/>
    </source>
</evidence>
<dbReference type="InterPro" id="IPR041027">
    <property type="entry name" value="FtsK_alpha"/>
</dbReference>
<feature type="compositionally biased region" description="Basic and acidic residues" evidence="6">
    <location>
        <begin position="33"/>
        <end position="44"/>
    </location>
</feature>
<keyword evidence="9" id="KW-1185">Reference proteome</keyword>
<comment type="similarity">
    <text evidence="1">Belongs to the FtsK/SpoIIIE/SftA family.</text>
</comment>
<dbReference type="GO" id="GO:0005524">
    <property type="term" value="F:ATP binding"/>
    <property type="evidence" value="ECO:0007669"/>
    <property type="project" value="UniProtKB-UniRule"/>
</dbReference>
<evidence type="ECO:0000256" key="4">
    <source>
        <dbReference type="ARBA" id="ARBA00023125"/>
    </source>
</evidence>
<evidence type="ECO:0000313" key="8">
    <source>
        <dbReference type="EMBL" id="PQD94715.1"/>
    </source>
</evidence>
<evidence type="ECO:0000256" key="5">
    <source>
        <dbReference type="PROSITE-ProRule" id="PRU00289"/>
    </source>
</evidence>
<organism evidence="8 9">
    <name type="scientific">Pradoshia eiseniae</name>
    <dbReference type="NCBI Taxonomy" id="2064768"/>
    <lineage>
        <taxon>Bacteria</taxon>
        <taxon>Bacillati</taxon>
        <taxon>Bacillota</taxon>
        <taxon>Bacilli</taxon>
        <taxon>Bacillales</taxon>
        <taxon>Bacillaceae</taxon>
        <taxon>Pradoshia</taxon>
    </lineage>
</organism>
<keyword evidence="4" id="KW-0238">DNA-binding</keyword>
<evidence type="ECO:0000259" key="7">
    <source>
        <dbReference type="PROSITE" id="PS50901"/>
    </source>
</evidence>
<dbReference type="Gene3D" id="3.40.50.300">
    <property type="entry name" value="P-loop containing nucleotide triphosphate hydrolases"/>
    <property type="match status" value="1"/>
</dbReference>
<name>A0A2S7MY83_9BACI</name>
<feature type="compositionally biased region" description="Basic and acidic residues" evidence="6">
    <location>
        <begin position="10"/>
        <end position="23"/>
    </location>
</feature>
<dbReference type="InterPro" id="IPR027417">
    <property type="entry name" value="P-loop_NTPase"/>
</dbReference>
<keyword evidence="3 5" id="KW-0067">ATP-binding</keyword>
<dbReference type="InterPro" id="IPR018541">
    <property type="entry name" value="Ftsk_gamma"/>
</dbReference>
<dbReference type="InterPro" id="IPR002543">
    <property type="entry name" value="FtsK_dom"/>
</dbReference>
<dbReference type="Proteomes" id="UP000239663">
    <property type="component" value="Unassembled WGS sequence"/>
</dbReference>
<dbReference type="EMBL" id="PKOZ01000008">
    <property type="protein sequence ID" value="PQD94715.1"/>
    <property type="molecule type" value="Genomic_DNA"/>
</dbReference>
<dbReference type="Gene3D" id="3.30.980.40">
    <property type="match status" value="1"/>
</dbReference>
<dbReference type="PROSITE" id="PS50901">
    <property type="entry name" value="FTSK"/>
    <property type="match status" value="1"/>
</dbReference>
<reference evidence="8 9" key="1">
    <citation type="submission" date="2017-12" db="EMBL/GenBank/DDBJ databases">
        <title>Taxonomic description and draft genome of Pradoshia cofamensis Gen. nov., sp. nov., a thermotolerant bacillale isolated from anterior gut of earthworm Eisenia fetida.</title>
        <authorList>
            <person name="Saha T."/>
            <person name="Chakraborty R."/>
        </authorList>
    </citation>
    <scope>NUCLEOTIDE SEQUENCE [LARGE SCALE GENOMIC DNA]</scope>
    <source>
        <strain evidence="8 9">EAG3</strain>
    </source>
</reference>
<comment type="caution">
    <text evidence="8">The sequence shown here is derived from an EMBL/GenBank/DDBJ whole genome shotgun (WGS) entry which is preliminary data.</text>
</comment>
<evidence type="ECO:0000313" key="9">
    <source>
        <dbReference type="Proteomes" id="UP000239663"/>
    </source>
</evidence>
<protein>
    <submittedName>
        <fullName evidence="8">DNA translocase FtsK</fullName>
    </submittedName>
</protein>
<feature type="domain" description="FtsK" evidence="7">
    <location>
        <begin position="482"/>
        <end position="674"/>
    </location>
</feature>
<dbReference type="Pfam" id="PF09397">
    <property type="entry name" value="FtsK_gamma"/>
    <property type="match status" value="1"/>
</dbReference>
<feature type="binding site" evidence="5">
    <location>
        <begin position="499"/>
        <end position="506"/>
    </location>
    <ligand>
        <name>ATP</name>
        <dbReference type="ChEBI" id="CHEBI:30616"/>
    </ligand>
</feature>
<evidence type="ECO:0000256" key="6">
    <source>
        <dbReference type="SAM" id="MobiDB-lite"/>
    </source>
</evidence>
<dbReference type="PANTHER" id="PTHR22683:SF42">
    <property type="entry name" value="DNA TRANSLOCASE SFTA"/>
    <property type="match status" value="1"/>
</dbReference>
<dbReference type="AlphaFoldDB" id="A0A2S7MY83"/>
<dbReference type="SUPFAM" id="SSF46785">
    <property type="entry name" value="Winged helix' DNA-binding domain"/>
    <property type="match status" value="1"/>
</dbReference>
<dbReference type="SUPFAM" id="SSF52540">
    <property type="entry name" value="P-loop containing nucleoside triphosphate hydrolases"/>
    <property type="match status" value="1"/>
</dbReference>
<evidence type="ECO:0000256" key="1">
    <source>
        <dbReference type="ARBA" id="ARBA00006474"/>
    </source>
</evidence>
<sequence>MKGKGPNKAIMEKEAAEAHHTYENDGAFNEQNQEWKEERLATKEERSLIQQANMPAYPDMPIADIQQEEQDIPAKSVAFHPAVENHDIHESFKDEAVFELEETAQTDNTQFQLAEENDAVKFVKEEEEQPLEAFREEAMHIPVETKAINTEETKMPEEKVALSAEWNDSELLVESSSAEVQELPPLMRIDESNESELEPNDLAVNEAIFVDEPDTEEKKENILSDIAQDAAETVKEIQLEDSVIEAVEAPVQEEANGFGQAEEQSSVEPSREPKLEVITNRVEEDDERKAERARRIQERRKHIPFNVLMLKQDKARLTTGQAGEKPKQAQQEPAVLADKKKLIDSDYYNYPDISILKPKMAAQEDSDWLAEQAELLDQTLEQFNVKAKVFAYYQGPSVTRFEVQPEPGVKVSKITNLSDDLKLSLAAKDIRIEAPIPGKRMIGIEIPNLRTRPVYLREVLEENVFVQSESPLTTAVGLDISGNPIVTDLKKMPHGLVAGSTGSGKSVFINSILVSLLYKTNPSDVRLLLIDPKMVELAPYNHIPHLAAPVITDVKAATAALKWAVEEMDRRYELFAHSGSRDIVRYNQKATESGQLEHKLPYLVIIIDELADLMMMSPADVEEAICRIAQKARACGIHLLVATQRPSVDVITGLIKANIPTRIAFSVSSQVDSRTILDQGGAEKLLGRGDMLFLENGTSKAVRLQGTFVTDDEIEKVVEHVKEQAKPHYLFEPADLVKHADVQEEKDELYFEVCEFAVEMGGASISSIQRRFRIGYNRAARLIDIMERKGVLSEARGSKPREVLISEADLEAIQDSHLSY</sequence>
<gene>
    <name evidence="8" type="ORF">CYL18_13110</name>
</gene>
<dbReference type="CDD" id="cd01127">
    <property type="entry name" value="TrwB_TraG_TraD_VirD4"/>
    <property type="match status" value="1"/>
</dbReference>
<dbReference type="Gene3D" id="1.10.10.10">
    <property type="entry name" value="Winged helix-like DNA-binding domain superfamily/Winged helix DNA-binding domain"/>
    <property type="match status" value="1"/>
</dbReference>
<dbReference type="Pfam" id="PF01580">
    <property type="entry name" value="FtsK_SpoIIIE"/>
    <property type="match status" value="1"/>
</dbReference>
<dbReference type="GO" id="GO:0003677">
    <property type="term" value="F:DNA binding"/>
    <property type="evidence" value="ECO:0007669"/>
    <property type="project" value="UniProtKB-KW"/>
</dbReference>
<dbReference type="InterPro" id="IPR036390">
    <property type="entry name" value="WH_DNA-bd_sf"/>
</dbReference>
<accession>A0A2S7MY83</accession>
<dbReference type="PANTHER" id="PTHR22683">
    <property type="entry name" value="SPORULATION PROTEIN RELATED"/>
    <property type="match status" value="1"/>
</dbReference>
<keyword evidence="2 5" id="KW-0547">Nucleotide-binding</keyword>
<evidence type="ECO:0000256" key="3">
    <source>
        <dbReference type="ARBA" id="ARBA00022840"/>
    </source>
</evidence>
<dbReference type="InterPro" id="IPR050206">
    <property type="entry name" value="FtsK/SpoIIIE/SftA"/>
</dbReference>
<feature type="region of interest" description="Disordered" evidence="6">
    <location>
        <begin position="1"/>
        <end position="44"/>
    </location>
</feature>
<dbReference type="SMART" id="SM00843">
    <property type="entry name" value="Ftsk_gamma"/>
    <property type="match status" value="1"/>
</dbReference>